<keyword evidence="2" id="KW-1185">Reference proteome</keyword>
<name>A0A507DYJ3_9FUNG</name>
<dbReference type="GO" id="GO:0004534">
    <property type="term" value="F:5'-3' RNA exonuclease activity"/>
    <property type="evidence" value="ECO:0007669"/>
    <property type="project" value="TreeGrafter"/>
</dbReference>
<dbReference type="InterPro" id="IPR050698">
    <property type="entry name" value="MBL"/>
</dbReference>
<dbReference type="EMBL" id="QEAQ01000081">
    <property type="protein sequence ID" value="TPX56215.1"/>
    <property type="molecule type" value="Genomic_DNA"/>
</dbReference>
<dbReference type="PANTHER" id="PTHR11203">
    <property type="entry name" value="CLEAVAGE AND POLYADENYLATION SPECIFICITY FACTOR FAMILY MEMBER"/>
    <property type="match status" value="1"/>
</dbReference>
<dbReference type="InterPro" id="IPR036866">
    <property type="entry name" value="RibonucZ/Hydroxyglut_hydro"/>
</dbReference>
<sequence length="60" mass="6494">MRMTPLGAGQEVGRSCLLLEYKGKTIMLDCGLHPAYTGLTALPFLDEVDPSTIDVLLISQ</sequence>
<evidence type="ECO:0000313" key="2">
    <source>
        <dbReference type="Proteomes" id="UP000318582"/>
    </source>
</evidence>
<proteinExistence type="predicted"/>
<evidence type="ECO:0008006" key="3">
    <source>
        <dbReference type="Google" id="ProtNLM"/>
    </source>
</evidence>
<dbReference type="STRING" id="109895.A0A507DYJ3"/>
<accession>A0A507DYJ3</accession>
<dbReference type="SUPFAM" id="SSF56281">
    <property type="entry name" value="Metallo-hydrolase/oxidoreductase"/>
    <property type="match status" value="1"/>
</dbReference>
<dbReference type="PANTHER" id="PTHR11203:SF11">
    <property type="entry name" value="CLEAVAGE AND POLYADENYLATION SPECIFICITY FACTOR SUBUNIT 3"/>
    <property type="match status" value="1"/>
</dbReference>
<dbReference type="Gene3D" id="3.60.15.10">
    <property type="entry name" value="Ribonuclease Z/Hydroxyacylglutathione hydrolase-like"/>
    <property type="match status" value="1"/>
</dbReference>
<protein>
    <recommendedName>
        <fullName evidence="3">Metallo-beta-lactamase domain-containing protein</fullName>
    </recommendedName>
</protein>
<dbReference type="Proteomes" id="UP000318582">
    <property type="component" value="Unassembled WGS sequence"/>
</dbReference>
<dbReference type="GO" id="GO:0004521">
    <property type="term" value="F:RNA endonuclease activity"/>
    <property type="evidence" value="ECO:0007669"/>
    <property type="project" value="TreeGrafter"/>
</dbReference>
<dbReference type="AlphaFoldDB" id="A0A507DYJ3"/>
<gene>
    <name evidence="1" type="ORF">PhCBS80983_g04700</name>
</gene>
<organism evidence="1 2">
    <name type="scientific">Powellomyces hirtus</name>
    <dbReference type="NCBI Taxonomy" id="109895"/>
    <lineage>
        <taxon>Eukaryota</taxon>
        <taxon>Fungi</taxon>
        <taxon>Fungi incertae sedis</taxon>
        <taxon>Chytridiomycota</taxon>
        <taxon>Chytridiomycota incertae sedis</taxon>
        <taxon>Chytridiomycetes</taxon>
        <taxon>Spizellomycetales</taxon>
        <taxon>Powellomycetaceae</taxon>
        <taxon>Powellomyces</taxon>
    </lineage>
</organism>
<reference evidence="1 2" key="1">
    <citation type="journal article" date="2019" name="Sci. Rep.">
        <title>Comparative genomics of chytrid fungi reveal insights into the obligate biotrophic and pathogenic lifestyle of Synchytrium endobioticum.</title>
        <authorList>
            <person name="van de Vossenberg B.T.L.H."/>
            <person name="Warris S."/>
            <person name="Nguyen H.D.T."/>
            <person name="van Gent-Pelzer M.P.E."/>
            <person name="Joly D.L."/>
            <person name="van de Geest H.C."/>
            <person name="Bonants P.J.M."/>
            <person name="Smith D.S."/>
            <person name="Levesque C.A."/>
            <person name="van der Lee T.A.J."/>
        </authorList>
    </citation>
    <scope>NUCLEOTIDE SEQUENCE [LARGE SCALE GENOMIC DNA]</scope>
    <source>
        <strain evidence="1 2">CBS 809.83</strain>
    </source>
</reference>
<dbReference type="GO" id="GO:0006398">
    <property type="term" value="P:mRNA 3'-end processing by stem-loop binding and cleavage"/>
    <property type="evidence" value="ECO:0007669"/>
    <property type="project" value="TreeGrafter"/>
</dbReference>
<dbReference type="GO" id="GO:0005847">
    <property type="term" value="C:mRNA cleavage and polyadenylation specificity factor complex"/>
    <property type="evidence" value="ECO:0007669"/>
    <property type="project" value="TreeGrafter"/>
</dbReference>
<comment type="caution">
    <text evidence="1">The sequence shown here is derived from an EMBL/GenBank/DDBJ whole genome shotgun (WGS) entry which is preliminary data.</text>
</comment>
<evidence type="ECO:0000313" key="1">
    <source>
        <dbReference type="EMBL" id="TPX56215.1"/>
    </source>
</evidence>
<dbReference type="GO" id="GO:0003723">
    <property type="term" value="F:RNA binding"/>
    <property type="evidence" value="ECO:0007669"/>
    <property type="project" value="TreeGrafter"/>
</dbReference>